<feature type="region of interest" description="Disordered" evidence="1">
    <location>
        <begin position="63"/>
        <end position="125"/>
    </location>
</feature>
<feature type="chain" id="PRO_5042258341" evidence="2">
    <location>
        <begin position="21"/>
        <end position="469"/>
    </location>
</feature>
<reference evidence="3" key="1">
    <citation type="journal article" date="2023" name="Nat. Microbiol.">
        <title>Babesia duncani multi-omics identifies virulence factors and drug targets.</title>
        <authorList>
            <person name="Singh P."/>
            <person name="Lonardi S."/>
            <person name="Liang Q."/>
            <person name="Vydyam P."/>
            <person name="Khabirova E."/>
            <person name="Fang T."/>
            <person name="Gihaz S."/>
            <person name="Thekkiniath J."/>
            <person name="Munshi M."/>
            <person name="Abel S."/>
            <person name="Ciampossin L."/>
            <person name="Batugedara G."/>
            <person name="Gupta M."/>
            <person name="Lu X.M."/>
            <person name="Lenz T."/>
            <person name="Chakravarty S."/>
            <person name="Cornillot E."/>
            <person name="Hu Y."/>
            <person name="Ma W."/>
            <person name="Gonzalez L.M."/>
            <person name="Sanchez S."/>
            <person name="Estrada K."/>
            <person name="Sanchez-Flores A."/>
            <person name="Montero E."/>
            <person name="Harb O.S."/>
            <person name="Le Roch K.G."/>
            <person name="Mamoun C.B."/>
        </authorList>
    </citation>
    <scope>NUCLEOTIDE SEQUENCE</scope>
    <source>
        <strain evidence="3">WA1</strain>
    </source>
</reference>
<sequence length="469" mass="51844">MHSTTTLAIILAATLFSANCQPGNKDSKGDDGKHFDLSNNLRAEPGAELSTLETAIPEVVETANSVTESNSDNIEISVLDDTSPVPSSGIENLQENEKGDGSEEKSKLIQGEIDGTSNPLTSEDGAGISLEKEKHNKKKLTKIACSCITQIQEISKGSRELYDSLQLLCCDLTELHGALEASQDNVTHQLSMGKITDDKDYVKGYMTTKTADNRPSAPELSSSTHIKDETNDELPESDGMSTQHSTDQDNLQDTSPDINVLGHAFDLIDGVLKRSGSVDVTLKIGHVPNPSNVPDHVTYLKNLIEDLYYLDQHDISFSHSRYKLELLNGLTHIITNPIYNVEVVMESIMPSRNIRSSKFEECTNDQALLSRFTLYMSEVVSELKDKLEYFTVHQDSKEHAGLEQQTIESVSIMQKLYRIFYEAGNAVHNLICSLRGNPTDSESDCDYTSNSDVEEEIVVPQNMQLLHND</sequence>
<dbReference type="GeneID" id="94334433"/>
<dbReference type="AlphaFoldDB" id="A0AAD9PM74"/>
<feature type="compositionally biased region" description="Polar residues" evidence="1">
    <location>
        <begin position="84"/>
        <end position="93"/>
    </location>
</feature>
<gene>
    <name evidence="3" type="ORF">BdWA1_000135</name>
</gene>
<name>A0AAD9PM74_9APIC</name>
<proteinExistence type="predicted"/>
<keyword evidence="4" id="KW-1185">Reference proteome</keyword>
<evidence type="ECO:0000313" key="4">
    <source>
        <dbReference type="Proteomes" id="UP001214638"/>
    </source>
</evidence>
<dbReference type="EMBL" id="JALLKP010000001">
    <property type="protein sequence ID" value="KAK2197136.1"/>
    <property type="molecule type" value="Genomic_DNA"/>
</dbReference>
<dbReference type="RefSeq" id="XP_067803978.1">
    <property type="nucleotide sequence ID" value="XM_067945187.1"/>
</dbReference>
<feature type="compositionally biased region" description="Basic and acidic residues" evidence="1">
    <location>
        <begin position="95"/>
        <end position="107"/>
    </location>
</feature>
<organism evidence="3 4">
    <name type="scientific">Babesia duncani</name>
    <dbReference type="NCBI Taxonomy" id="323732"/>
    <lineage>
        <taxon>Eukaryota</taxon>
        <taxon>Sar</taxon>
        <taxon>Alveolata</taxon>
        <taxon>Apicomplexa</taxon>
        <taxon>Aconoidasida</taxon>
        <taxon>Piroplasmida</taxon>
        <taxon>Babesiidae</taxon>
        <taxon>Babesia</taxon>
    </lineage>
</organism>
<evidence type="ECO:0000256" key="2">
    <source>
        <dbReference type="SAM" id="SignalP"/>
    </source>
</evidence>
<dbReference type="KEGG" id="bdw:94334433"/>
<protein>
    <submittedName>
        <fullName evidence="3">Uncharacterized protein</fullName>
    </submittedName>
</protein>
<feature type="compositionally biased region" description="Polar residues" evidence="1">
    <location>
        <begin position="239"/>
        <end position="255"/>
    </location>
</feature>
<feature type="signal peptide" evidence="2">
    <location>
        <begin position="1"/>
        <end position="20"/>
    </location>
</feature>
<dbReference type="Proteomes" id="UP001214638">
    <property type="component" value="Unassembled WGS sequence"/>
</dbReference>
<evidence type="ECO:0000313" key="3">
    <source>
        <dbReference type="EMBL" id="KAK2197136.1"/>
    </source>
</evidence>
<evidence type="ECO:0000256" key="1">
    <source>
        <dbReference type="SAM" id="MobiDB-lite"/>
    </source>
</evidence>
<comment type="caution">
    <text evidence="3">The sequence shown here is derived from an EMBL/GenBank/DDBJ whole genome shotgun (WGS) entry which is preliminary data.</text>
</comment>
<feature type="region of interest" description="Disordered" evidence="1">
    <location>
        <begin position="207"/>
        <end position="255"/>
    </location>
</feature>
<keyword evidence="2" id="KW-0732">Signal</keyword>
<feature type="compositionally biased region" description="Polar residues" evidence="1">
    <location>
        <begin position="63"/>
        <end position="74"/>
    </location>
</feature>
<accession>A0AAD9PM74</accession>